<dbReference type="RefSeq" id="WP_119151645.1">
    <property type="nucleotide sequence ID" value="NZ_JBHSOV010000016.1"/>
</dbReference>
<dbReference type="SUPFAM" id="SSF109998">
    <property type="entry name" value="Triger factor/SurA peptide-binding domain-like"/>
    <property type="match status" value="1"/>
</dbReference>
<accession>A0A398CDX9</accession>
<feature type="coiled-coil region" evidence="2">
    <location>
        <begin position="107"/>
        <end position="148"/>
    </location>
</feature>
<dbReference type="InterPro" id="IPR027304">
    <property type="entry name" value="Trigger_fact/SurA_dom_sf"/>
</dbReference>
<dbReference type="InterPro" id="IPR000297">
    <property type="entry name" value="PPIase_PpiC"/>
</dbReference>
<protein>
    <submittedName>
        <fullName evidence="5">Peptidylprolyl isomerase</fullName>
    </submittedName>
</protein>
<dbReference type="PANTHER" id="PTHR47245:SF2">
    <property type="entry name" value="PEPTIDYL-PROLYL CIS-TRANS ISOMERASE HP_0175-RELATED"/>
    <property type="match status" value="1"/>
</dbReference>
<gene>
    <name evidence="5" type="ORF">D3H35_23750</name>
</gene>
<evidence type="ECO:0000313" key="6">
    <source>
        <dbReference type="Proteomes" id="UP000266340"/>
    </source>
</evidence>
<evidence type="ECO:0000259" key="4">
    <source>
        <dbReference type="PROSITE" id="PS50198"/>
    </source>
</evidence>
<sequence length="362" mass="39755">MLHLNRRPYRRLAMIVMATVLLAALLAGCGKKEKGTSLPGEGEGTVIATYKDGGKLTEGEFNKYADFVAITDPQTAMYLSIPQFKEQFVQQYISQKAFAAQATDAQLKESKAQIDTFKSQLEDALKTQEDLKKQLDEKKITVDELVQIAKIVSDASAVMKTKQDEFIKAVKDEEIKAEFDKTSADYNIVTVRHILIATSDPATGEAKHTDEEALKIAKEVKDKLDKGGDWTALAKEYSDDTGSKETGGLYEKKQAKEWVAEFKDAANKQEIGKIGDPVKTDYGYHVMKVESREPTAYDKLSQTDKDAIVQTLISPKMSDFIQKEQEKLEIKVTLPAEETASPSASPSASAPASPSASPSAAK</sequence>
<keyword evidence="1" id="KW-0697">Rotamase</keyword>
<evidence type="ECO:0000256" key="1">
    <source>
        <dbReference type="PROSITE-ProRule" id="PRU00278"/>
    </source>
</evidence>
<dbReference type="PANTHER" id="PTHR47245">
    <property type="entry name" value="PEPTIDYLPROLYL ISOMERASE"/>
    <property type="match status" value="1"/>
</dbReference>
<keyword evidence="1 5" id="KW-0413">Isomerase</keyword>
<dbReference type="EMBL" id="QXJM01000040">
    <property type="protein sequence ID" value="RIE01386.1"/>
    <property type="molecule type" value="Genomic_DNA"/>
</dbReference>
<dbReference type="InterPro" id="IPR046357">
    <property type="entry name" value="PPIase_dom_sf"/>
</dbReference>
<evidence type="ECO:0000256" key="3">
    <source>
        <dbReference type="SAM" id="MobiDB-lite"/>
    </source>
</evidence>
<dbReference type="PROSITE" id="PS51257">
    <property type="entry name" value="PROKAR_LIPOPROTEIN"/>
    <property type="match status" value="1"/>
</dbReference>
<keyword evidence="2" id="KW-0175">Coiled coil</keyword>
<name>A0A398CDX9_9BACL</name>
<keyword evidence="6" id="KW-1185">Reference proteome</keyword>
<dbReference type="Pfam" id="PF13616">
    <property type="entry name" value="Rotamase_3"/>
    <property type="match status" value="1"/>
</dbReference>
<organism evidence="5 6">
    <name type="scientific">Cohnella faecalis</name>
    <dbReference type="NCBI Taxonomy" id="2315694"/>
    <lineage>
        <taxon>Bacteria</taxon>
        <taxon>Bacillati</taxon>
        <taxon>Bacillota</taxon>
        <taxon>Bacilli</taxon>
        <taxon>Bacillales</taxon>
        <taxon>Paenibacillaceae</taxon>
        <taxon>Cohnella</taxon>
    </lineage>
</organism>
<dbReference type="AlphaFoldDB" id="A0A398CDX9"/>
<comment type="caution">
    <text evidence="5">The sequence shown here is derived from an EMBL/GenBank/DDBJ whole genome shotgun (WGS) entry which is preliminary data.</text>
</comment>
<reference evidence="5 6" key="1">
    <citation type="submission" date="2018-09" db="EMBL/GenBank/DDBJ databases">
        <title>Cohnella cavernae sp. nov., isolated from a karst cave.</title>
        <authorList>
            <person name="Zhu H."/>
        </authorList>
    </citation>
    <scope>NUCLEOTIDE SEQUENCE [LARGE SCALE GENOMIC DNA]</scope>
    <source>
        <strain evidence="5 6">K2E09-144</strain>
    </source>
</reference>
<dbReference type="SUPFAM" id="SSF54534">
    <property type="entry name" value="FKBP-like"/>
    <property type="match status" value="1"/>
</dbReference>
<dbReference type="Proteomes" id="UP000266340">
    <property type="component" value="Unassembled WGS sequence"/>
</dbReference>
<dbReference type="InterPro" id="IPR050245">
    <property type="entry name" value="PrsA_foldase"/>
</dbReference>
<dbReference type="PROSITE" id="PS50198">
    <property type="entry name" value="PPIC_PPIASE_2"/>
    <property type="match status" value="1"/>
</dbReference>
<feature type="domain" description="PpiC" evidence="4">
    <location>
        <begin position="186"/>
        <end position="291"/>
    </location>
</feature>
<proteinExistence type="predicted"/>
<evidence type="ECO:0000256" key="2">
    <source>
        <dbReference type="SAM" id="Coils"/>
    </source>
</evidence>
<dbReference type="OrthoDB" id="14196at2"/>
<feature type="region of interest" description="Disordered" evidence="3">
    <location>
        <begin position="332"/>
        <end position="362"/>
    </location>
</feature>
<feature type="compositionally biased region" description="Low complexity" evidence="3">
    <location>
        <begin position="340"/>
        <end position="362"/>
    </location>
</feature>
<dbReference type="Gene3D" id="3.10.50.40">
    <property type="match status" value="1"/>
</dbReference>
<dbReference type="GO" id="GO:0003755">
    <property type="term" value="F:peptidyl-prolyl cis-trans isomerase activity"/>
    <property type="evidence" value="ECO:0007669"/>
    <property type="project" value="UniProtKB-KW"/>
</dbReference>
<evidence type="ECO:0000313" key="5">
    <source>
        <dbReference type="EMBL" id="RIE01386.1"/>
    </source>
</evidence>